<gene>
    <name evidence="2" type="ORF">AMELA_G00060840</name>
</gene>
<dbReference type="AlphaFoldDB" id="A0A7J6B1V9"/>
<organism evidence="2 3">
    <name type="scientific">Ameiurus melas</name>
    <name type="common">Black bullhead</name>
    <name type="synonym">Silurus melas</name>
    <dbReference type="NCBI Taxonomy" id="219545"/>
    <lineage>
        <taxon>Eukaryota</taxon>
        <taxon>Metazoa</taxon>
        <taxon>Chordata</taxon>
        <taxon>Craniata</taxon>
        <taxon>Vertebrata</taxon>
        <taxon>Euteleostomi</taxon>
        <taxon>Actinopterygii</taxon>
        <taxon>Neopterygii</taxon>
        <taxon>Teleostei</taxon>
        <taxon>Ostariophysi</taxon>
        <taxon>Siluriformes</taxon>
        <taxon>Ictaluridae</taxon>
        <taxon>Ameiurus</taxon>
    </lineage>
</organism>
<evidence type="ECO:0000313" key="2">
    <source>
        <dbReference type="EMBL" id="KAF4088955.1"/>
    </source>
</evidence>
<dbReference type="EMBL" id="JAAGNN010000005">
    <property type="protein sequence ID" value="KAF4088955.1"/>
    <property type="molecule type" value="Genomic_DNA"/>
</dbReference>
<protein>
    <recommendedName>
        <fullName evidence="4">Ankyrin repeat domain-containing protein 53</fullName>
    </recommendedName>
</protein>
<dbReference type="GO" id="GO:1902412">
    <property type="term" value="P:regulation of mitotic cytokinesis"/>
    <property type="evidence" value="ECO:0007669"/>
    <property type="project" value="InterPro"/>
</dbReference>
<dbReference type="GO" id="GO:0031116">
    <property type="term" value="P:positive regulation of microtubule polymerization"/>
    <property type="evidence" value="ECO:0007669"/>
    <property type="project" value="TreeGrafter"/>
</dbReference>
<dbReference type="SMART" id="SM00248">
    <property type="entry name" value="ANK"/>
    <property type="match status" value="4"/>
</dbReference>
<evidence type="ECO:0008006" key="4">
    <source>
        <dbReference type="Google" id="ProtNLM"/>
    </source>
</evidence>
<feature type="repeat" description="ANK" evidence="1">
    <location>
        <begin position="46"/>
        <end position="68"/>
    </location>
</feature>
<dbReference type="Proteomes" id="UP000593565">
    <property type="component" value="Unassembled WGS sequence"/>
</dbReference>
<name>A0A7J6B1V9_AMEME</name>
<keyword evidence="3" id="KW-1185">Reference proteome</keyword>
<feature type="repeat" description="ANK" evidence="1">
    <location>
        <begin position="80"/>
        <end position="116"/>
    </location>
</feature>
<evidence type="ECO:0000313" key="3">
    <source>
        <dbReference type="Proteomes" id="UP000593565"/>
    </source>
</evidence>
<dbReference type="GO" id="GO:0007080">
    <property type="term" value="P:mitotic metaphase chromosome alignment"/>
    <property type="evidence" value="ECO:0007669"/>
    <property type="project" value="TreeGrafter"/>
</dbReference>
<dbReference type="PANTHER" id="PTHR24160">
    <property type="entry name" value="ANKYRIN REPEAT DOMAIN-CONTAINING PROTEIN 53"/>
    <property type="match status" value="1"/>
</dbReference>
<dbReference type="Pfam" id="PF12796">
    <property type="entry name" value="Ank_2"/>
    <property type="match status" value="1"/>
</dbReference>
<dbReference type="SUPFAM" id="SSF48403">
    <property type="entry name" value="Ankyrin repeat"/>
    <property type="match status" value="1"/>
</dbReference>
<reference evidence="2 3" key="1">
    <citation type="submission" date="2020-02" db="EMBL/GenBank/DDBJ databases">
        <title>A chromosome-scale genome assembly of the black bullhead catfish (Ameiurus melas).</title>
        <authorList>
            <person name="Wen M."/>
            <person name="Zham M."/>
            <person name="Cabau C."/>
            <person name="Klopp C."/>
            <person name="Donnadieu C."/>
            <person name="Roques C."/>
            <person name="Bouchez O."/>
            <person name="Lampietro C."/>
            <person name="Jouanno E."/>
            <person name="Herpin A."/>
            <person name="Louis A."/>
            <person name="Berthelot C."/>
            <person name="Parey E."/>
            <person name="Roest-Crollius H."/>
            <person name="Braasch I."/>
            <person name="Postlethwait J."/>
            <person name="Robinson-Rechavi M."/>
            <person name="Echchiki A."/>
            <person name="Begum T."/>
            <person name="Montfort J."/>
            <person name="Schartl M."/>
            <person name="Bobe J."/>
            <person name="Guiguen Y."/>
        </authorList>
    </citation>
    <scope>NUCLEOTIDE SEQUENCE [LARGE SCALE GENOMIC DNA]</scope>
    <source>
        <strain evidence="2">M_S1</strain>
        <tissue evidence="2">Blood</tissue>
    </source>
</reference>
<comment type="caution">
    <text evidence="2">The sequence shown here is derived from an EMBL/GenBank/DDBJ whole genome shotgun (WGS) entry which is preliminary data.</text>
</comment>
<keyword evidence="1" id="KW-0040">ANK repeat</keyword>
<dbReference type="Gene3D" id="1.25.40.20">
    <property type="entry name" value="Ankyrin repeat-containing domain"/>
    <property type="match status" value="2"/>
</dbReference>
<proteinExistence type="predicted"/>
<dbReference type="InterPro" id="IPR036770">
    <property type="entry name" value="Ankyrin_rpt-contain_sf"/>
</dbReference>
<dbReference type="PANTHER" id="PTHR24160:SF1">
    <property type="entry name" value="ANKYRIN REPEAT DOMAIN-CONTAINING PROTEIN 53"/>
    <property type="match status" value="1"/>
</dbReference>
<dbReference type="PRINTS" id="PR01415">
    <property type="entry name" value="ANKYRIN"/>
</dbReference>
<dbReference type="InterPro" id="IPR042335">
    <property type="entry name" value="ANKRD53"/>
</dbReference>
<accession>A0A7J6B1V9</accession>
<dbReference type="GO" id="GO:0060236">
    <property type="term" value="P:regulation of mitotic spindle organization"/>
    <property type="evidence" value="ECO:0007669"/>
    <property type="project" value="TreeGrafter"/>
</dbReference>
<dbReference type="InterPro" id="IPR002110">
    <property type="entry name" value="Ankyrin_rpt"/>
</dbReference>
<sequence length="391" mass="43599">MEGECPAGARKLPAGDLFHAAVSGDPEWLCLSLERVQSPSQQQNKQGLTVLHVAAQHGQLNCLKLLLESCTVDVNACCPHGQRPLHMVLSPESKPNSYCCLTYLLEHGAEPNVSTDEGLTPLHLAAAEGLRECVEALVRVGADTHTRDSRGHTPLEYACLWGHRVVARILKNAMWHRDKKTDMEKRKELQNLKQNMIRMHRKAEGMQKLAREAINKQKVSEWAERKGLPCLRSPTTGLWTLSHHCCHSAKPVKKHHATESRDMWNMSPNLSRPPPANISRAKTVRIGVHPEEAADEPDLRQSVTLHCFGNGHVHCTTSWDDIPQRLPDLPLDVIQKDLFPSEFPSRISGPLQLQCSSVLDLSHRGGTHGNEASPWTEVAMHLAEELQPGHY</sequence>
<evidence type="ECO:0000256" key="1">
    <source>
        <dbReference type="PROSITE-ProRule" id="PRU00023"/>
    </source>
</evidence>
<dbReference type="PROSITE" id="PS50297">
    <property type="entry name" value="ANK_REP_REGION"/>
    <property type="match status" value="2"/>
</dbReference>
<dbReference type="Pfam" id="PF00023">
    <property type="entry name" value="Ank"/>
    <property type="match status" value="1"/>
</dbReference>
<dbReference type="PROSITE" id="PS50088">
    <property type="entry name" value="ANK_REPEAT"/>
    <property type="match status" value="3"/>
</dbReference>
<feature type="repeat" description="ANK" evidence="1">
    <location>
        <begin position="117"/>
        <end position="149"/>
    </location>
</feature>
<dbReference type="GO" id="GO:0000922">
    <property type="term" value="C:spindle pole"/>
    <property type="evidence" value="ECO:0007669"/>
    <property type="project" value="TreeGrafter"/>
</dbReference>